<feature type="non-terminal residue" evidence="1">
    <location>
        <position position="68"/>
    </location>
</feature>
<dbReference type="EMBL" id="LAZR01020485">
    <property type="protein sequence ID" value="KKL88705.1"/>
    <property type="molecule type" value="Genomic_DNA"/>
</dbReference>
<dbReference type="AlphaFoldDB" id="A0A0F9I4E0"/>
<evidence type="ECO:0000313" key="1">
    <source>
        <dbReference type="EMBL" id="KKL88705.1"/>
    </source>
</evidence>
<gene>
    <name evidence="1" type="ORF">LCGC14_1922060</name>
</gene>
<protein>
    <submittedName>
        <fullName evidence="1">Uncharacterized protein</fullName>
    </submittedName>
</protein>
<accession>A0A0F9I4E0</accession>
<comment type="caution">
    <text evidence="1">The sequence shown here is derived from an EMBL/GenBank/DDBJ whole genome shotgun (WGS) entry which is preliminary data.</text>
</comment>
<reference evidence="1" key="1">
    <citation type="journal article" date="2015" name="Nature">
        <title>Complex archaea that bridge the gap between prokaryotes and eukaryotes.</title>
        <authorList>
            <person name="Spang A."/>
            <person name="Saw J.H."/>
            <person name="Jorgensen S.L."/>
            <person name="Zaremba-Niedzwiedzka K."/>
            <person name="Martijn J."/>
            <person name="Lind A.E."/>
            <person name="van Eijk R."/>
            <person name="Schleper C."/>
            <person name="Guy L."/>
            <person name="Ettema T.J."/>
        </authorList>
    </citation>
    <scope>NUCLEOTIDE SEQUENCE</scope>
</reference>
<proteinExistence type="predicted"/>
<name>A0A0F9I4E0_9ZZZZ</name>
<sequence length="68" mass="7632">MNTTETALKERIKELTCLYEVSSILMNVTHEKLYDELKAIGASLKKAFQFPSETQIEIFIPGHSVSTG</sequence>
<organism evidence="1">
    <name type="scientific">marine sediment metagenome</name>
    <dbReference type="NCBI Taxonomy" id="412755"/>
    <lineage>
        <taxon>unclassified sequences</taxon>
        <taxon>metagenomes</taxon>
        <taxon>ecological metagenomes</taxon>
    </lineage>
</organism>